<proteinExistence type="predicted"/>
<comment type="caution">
    <text evidence="1">The sequence shown here is derived from an EMBL/GenBank/DDBJ whole genome shotgun (WGS) entry which is preliminary data.</text>
</comment>
<dbReference type="OrthoDB" id="2787676at2759"/>
<reference evidence="1" key="1">
    <citation type="submission" date="2020-07" db="EMBL/GenBank/DDBJ databases">
        <authorList>
            <person name="Nieuwenhuis M."/>
            <person name="Van De Peppel L.J.J."/>
        </authorList>
    </citation>
    <scope>NUCLEOTIDE SEQUENCE</scope>
    <source>
        <strain evidence="1">AP01</strain>
        <tissue evidence="1">Mycelium</tissue>
    </source>
</reference>
<keyword evidence="2" id="KW-1185">Reference proteome</keyword>
<evidence type="ECO:0000313" key="2">
    <source>
        <dbReference type="Proteomes" id="UP000775547"/>
    </source>
</evidence>
<evidence type="ECO:0000313" key="1">
    <source>
        <dbReference type="EMBL" id="KAG5641640.1"/>
    </source>
</evidence>
<dbReference type="AlphaFoldDB" id="A0A9P7KA73"/>
<gene>
    <name evidence="1" type="ORF">DXG03_004554</name>
</gene>
<name>A0A9P7KA73_9AGAR</name>
<protein>
    <submittedName>
        <fullName evidence="1">Uncharacterized protein</fullName>
    </submittedName>
</protein>
<reference evidence="1" key="2">
    <citation type="submission" date="2021-10" db="EMBL/GenBank/DDBJ databases">
        <title>Phylogenomics reveals ancestral predisposition of the termite-cultivated fungus Termitomyces towards a domesticated lifestyle.</title>
        <authorList>
            <person name="Auxier B."/>
            <person name="Grum-Grzhimaylo A."/>
            <person name="Cardenas M.E."/>
            <person name="Lodge J.D."/>
            <person name="Laessoe T."/>
            <person name="Pedersen O."/>
            <person name="Smith M.E."/>
            <person name="Kuyper T.W."/>
            <person name="Franco-Molano E.A."/>
            <person name="Baroni T.J."/>
            <person name="Aanen D.K."/>
        </authorList>
    </citation>
    <scope>NUCLEOTIDE SEQUENCE</scope>
    <source>
        <strain evidence="1">AP01</strain>
        <tissue evidence="1">Mycelium</tissue>
    </source>
</reference>
<dbReference type="Proteomes" id="UP000775547">
    <property type="component" value="Unassembled WGS sequence"/>
</dbReference>
<sequence>MISLLEHNGWKKLSNPTVARGLTAVPKNPSAVARIGLRLDYDSYVEKGDDKEKWHRYKLQVNAGDTIPNAFKNWRNSQDKGTHAVMATIEIRDGADKEEIEQALKEATKDVQGA</sequence>
<dbReference type="EMBL" id="JABCKV010000275">
    <property type="protein sequence ID" value="KAG5641640.1"/>
    <property type="molecule type" value="Genomic_DNA"/>
</dbReference>
<organism evidence="1 2">
    <name type="scientific">Asterophora parasitica</name>
    <dbReference type="NCBI Taxonomy" id="117018"/>
    <lineage>
        <taxon>Eukaryota</taxon>
        <taxon>Fungi</taxon>
        <taxon>Dikarya</taxon>
        <taxon>Basidiomycota</taxon>
        <taxon>Agaricomycotina</taxon>
        <taxon>Agaricomycetes</taxon>
        <taxon>Agaricomycetidae</taxon>
        <taxon>Agaricales</taxon>
        <taxon>Tricholomatineae</taxon>
        <taxon>Lyophyllaceae</taxon>
        <taxon>Asterophora</taxon>
    </lineage>
</organism>
<accession>A0A9P7KA73</accession>